<evidence type="ECO:0000256" key="3">
    <source>
        <dbReference type="ARBA" id="ARBA00023242"/>
    </source>
</evidence>
<proteinExistence type="predicted"/>
<reference evidence="4 5" key="1">
    <citation type="journal article" date="2023" name="Hortic Res">
        <title>Pangenome of water caltrop reveals structural variations and asymmetric subgenome divergence after allopolyploidization.</title>
        <authorList>
            <person name="Zhang X."/>
            <person name="Chen Y."/>
            <person name="Wang L."/>
            <person name="Yuan Y."/>
            <person name="Fang M."/>
            <person name="Shi L."/>
            <person name="Lu R."/>
            <person name="Comes H.P."/>
            <person name="Ma Y."/>
            <person name="Chen Y."/>
            <person name="Huang G."/>
            <person name="Zhou Y."/>
            <person name="Zheng Z."/>
            <person name="Qiu Y."/>
        </authorList>
    </citation>
    <scope>NUCLEOTIDE SEQUENCE [LARGE SCALE GENOMIC DNA]</scope>
    <source>
        <strain evidence="4">F231</strain>
    </source>
</reference>
<evidence type="ECO:0000256" key="2">
    <source>
        <dbReference type="ARBA" id="ARBA00023125"/>
    </source>
</evidence>
<accession>A0AAN7M585</accession>
<keyword evidence="5" id="KW-1185">Reference proteome</keyword>
<gene>
    <name evidence="4" type="ORF">SAY86_022457</name>
</gene>
<dbReference type="InterPro" id="IPR043452">
    <property type="entry name" value="BZIP46-like"/>
</dbReference>
<dbReference type="PANTHER" id="PTHR22952:SF385">
    <property type="entry name" value="ABSCISIC ACID-INSENSITIVE 5-LIKE PROTEIN 2"/>
    <property type="match status" value="1"/>
</dbReference>
<comment type="subcellular location">
    <subcellularLocation>
        <location evidence="1">Nucleus</location>
    </subcellularLocation>
</comment>
<dbReference type="GO" id="GO:0003700">
    <property type="term" value="F:DNA-binding transcription factor activity"/>
    <property type="evidence" value="ECO:0007669"/>
    <property type="project" value="InterPro"/>
</dbReference>
<dbReference type="GO" id="GO:0005634">
    <property type="term" value="C:nucleus"/>
    <property type="evidence" value="ECO:0007669"/>
    <property type="project" value="UniProtKB-SubCell"/>
</dbReference>
<comment type="caution">
    <text evidence="4">The sequence shown here is derived from an EMBL/GenBank/DDBJ whole genome shotgun (WGS) entry which is preliminary data.</text>
</comment>
<dbReference type="GO" id="GO:0003677">
    <property type="term" value="F:DNA binding"/>
    <property type="evidence" value="ECO:0007669"/>
    <property type="project" value="UniProtKB-KW"/>
</dbReference>
<dbReference type="PANTHER" id="PTHR22952">
    <property type="entry name" value="CAMP-RESPONSE ELEMENT BINDING PROTEIN-RELATED"/>
    <property type="match status" value="1"/>
</dbReference>
<sequence>MTYDTDEAVYLEKKQIGCISTITGSNHKDSLWLSGGLCRKTVEVIWKNILQNKNYMKNKSKEQQLTLGEITLEDFLMKAGIVVESSPGKRSANPTVGTGPSVSVQFAPEGQWMPFPPQP</sequence>
<dbReference type="GO" id="GO:0045893">
    <property type="term" value="P:positive regulation of DNA-templated transcription"/>
    <property type="evidence" value="ECO:0007669"/>
    <property type="project" value="InterPro"/>
</dbReference>
<dbReference type="AlphaFoldDB" id="A0AAN7M585"/>
<evidence type="ECO:0000313" key="4">
    <source>
        <dbReference type="EMBL" id="KAK4792022.1"/>
    </source>
</evidence>
<evidence type="ECO:0000256" key="1">
    <source>
        <dbReference type="ARBA" id="ARBA00004123"/>
    </source>
</evidence>
<protein>
    <submittedName>
        <fullName evidence="4">Uncharacterized protein</fullName>
    </submittedName>
</protein>
<evidence type="ECO:0000313" key="5">
    <source>
        <dbReference type="Proteomes" id="UP001346149"/>
    </source>
</evidence>
<dbReference type="Proteomes" id="UP001346149">
    <property type="component" value="Unassembled WGS sequence"/>
</dbReference>
<keyword evidence="2" id="KW-0238">DNA-binding</keyword>
<keyword evidence="3" id="KW-0539">Nucleus</keyword>
<organism evidence="4 5">
    <name type="scientific">Trapa natans</name>
    <name type="common">Water chestnut</name>
    <dbReference type="NCBI Taxonomy" id="22666"/>
    <lineage>
        <taxon>Eukaryota</taxon>
        <taxon>Viridiplantae</taxon>
        <taxon>Streptophyta</taxon>
        <taxon>Embryophyta</taxon>
        <taxon>Tracheophyta</taxon>
        <taxon>Spermatophyta</taxon>
        <taxon>Magnoliopsida</taxon>
        <taxon>eudicotyledons</taxon>
        <taxon>Gunneridae</taxon>
        <taxon>Pentapetalae</taxon>
        <taxon>rosids</taxon>
        <taxon>malvids</taxon>
        <taxon>Myrtales</taxon>
        <taxon>Lythraceae</taxon>
        <taxon>Trapa</taxon>
    </lineage>
</organism>
<dbReference type="EMBL" id="JAXQNO010000008">
    <property type="protein sequence ID" value="KAK4792022.1"/>
    <property type="molecule type" value="Genomic_DNA"/>
</dbReference>
<name>A0AAN7M585_TRANT</name>